<protein>
    <submittedName>
        <fullName evidence="2">YhdT family protein</fullName>
    </submittedName>
</protein>
<dbReference type="KEGG" id="fcz:IMF26_01090"/>
<feature type="transmembrane region" description="Helical" evidence="1">
    <location>
        <begin position="24"/>
        <end position="42"/>
    </location>
</feature>
<gene>
    <name evidence="2" type="ORF">IMF26_01090</name>
</gene>
<sequence>MQRRDNVKENFKEDPRFEQCNKETWVMVILLVLNILWWYGFAYGLGSKSPSEYGFILGLPGWFFWSCVMGWVVFSFAAYYAVKIYFKDIPLDDGGQSQAGQGVKK</sequence>
<keyword evidence="1" id="KW-1133">Transmembrane helix</keyword>
<evidence type="ECO:0000256" key="1">
    <source>
        <dbReference type="SAM" id="Phobius"/>
    </source>
</evidence>
<keyword evidence="1" id="KW-0472">Membrane</keyword>
<proteinExistence type="predicted"/>
<dbReference type="PANTHER" id="PTHR39174">
    <property type="entry name" value="INNER MEMBRANE PROTEIN-RELATED"/>
    <property type="match status" value="1"/>
</dbReference>
<dbReference type="PANTHER" id="PTHR39174:SF1">
    <property type="entry name" value="INNER MEMBRANE PROTEIN"/>
    <property type="match status" value="1"/>
</dbReference>
<dbReference type="Pfam" id="PF06196">
    <property type="entry name" value="DUF997"/>
    <property type="match status" value="1"/>
</dbReference>
<dbReference type="InterPro" id="IPR010398">
    <property type="entry name" value="DUF997"/>
</dbReference>
<dbReference type="AlphaFoldDB" id="A0AAT9LEQ7"/>
<keyword evidence="1" id="KW-0812">Transmembrane</keyword>
<accession>A0AAT9LEQ7</accession>
<reference evidence="2" key="2">
    <citation type="journal article" date="2023" name="Biology">
        <title>Prokaryotic Life Associated with Coal-Fire Gas Vents Revealed by Metagenomics.</title>
        <authorList>
            <person name="Kadnikov V.V."/>
            <person name="Mardanov A.V."/>
            <person name="Beletsky A.V."/>
            <person name="Karnachuk O.V."/>
            <person name="Ravin N.V."/>
        </authorList>
    </citation>
    <scope>NUCLEOTIDE SEQUENCE</scope>
    <source>
        <strain evidence="2">Bu02</strain>
    </source>
</reference>
<dbReference type="EMBL" id="CP062796">
    <property type="protein sequence ID" value="QUL99523.1"/>
    <property type="molecule type" value="Genomic_DNA"/>
</dbReference>
<name>A0AAT9LEQ7_9FIRM</name>
<evidence type="ECO:0000313" key="2">
    <source>
        <dbReference type="EMBL" id="QUL99523.1"/>
    </source>
</evidence>
<reference evidence="2" key="1">
    <citation type="submission" date="2020-10" db="EMBL/GenBank/DDBJ databases">
        <authorList>
            <person name="Kadnikov V."/>
            <person name="Beletsky A.V."/>
            <person name="Mardanov A.V."/>
            <person name="Karnachuk O.V."/>
            <person name="Ravin N.V."/>
        </authorList>
    </citation>
    <scope>NUCLEOTIDE SEQUENCE</scope>
    <source>
        <strain evidence="2">Bu02</strain>
    </source>
</reference>
<organism evidence="2">
    <name type="scientific">Candidatus Fermentithermobacillus carboniphilus</name>
    <dbReference type="NCBI Taxonomy" id="3085328"/>
    <lineage>
        <taxon>Bacteria</taxon>
        <taxon>Bacillati</taxon>
        <taxon>Bacillota</taxon>
        <taxon>Candidatus Fermentithermobacillia</taxon>
        <taxon>Candidatus Fermentithermobacillales</taxon>
        <taxon>Candidatus Fermentithermobacillaceae</taxon>
        <taxon>Candidatus Fermentithermobacillus</taxon>
    </lineage>
</organism>
<feature type="transmembrane region" description="Helical" evidence="1">
    <location>
        <begin position="62"/>
        <end position="82"/>
    </location>
</feature>